<dbReference type="WBParaSite" id="HPBE_0001773101-mRNA-1">
    <property type="protein sequence ID" value="HPBE_0001773101-mRNA-1"/>
    <property type="gene ID" value="HPBE_0001773101"/>
</dbReference>
<dbReference type="AlphaFoldDB" id="A0A183G7G6"/>
<evidence type="ECO:0000313" key="3">
    <source>
        <dbReference type="Proteomes" id="UP000050761"/>
    </source>
</evidence>
<feature type="region of interest" description="Disordered" evidence="1">
    <location>
        <begin position="120"/>
        <end position="157"/>
    </location>
</feature>
<evidence type="ECO:0000256" key="1">
    <source>
        <dbReference type="SAM" id="MobiDB-lite"/>
    </source>
</evidence>
<dbReference type="EMBL" id="UZAH01030224">
    <property type="protein sequence ID" value="VDP09753.1"/>
    <property type="molecule type" value="Genomic_DNA"/>
</dbReference>
<feature type="compositionally biased region" description="Low complexity" evidence="1">
    <location>
        <begin position="131"/>
        <end position="143"/>
    </location>
</feature>
<keyword evidence="3" id="KW-1185">Reference proteome</keyword>
<protein>
    <submittedName>
        <fullName evidence="2 4">Uncharacterized protein</fullName>
    </submittedName>
</protein>
<name>A0A183G7G6_HELPZ</name>
<sequence>MRLPHPRCSTATRVPRSKLAELILTPGLSSMLTLLEAVQRDCCYLRLSLQNFAWRLAGRGGRLHRRSPSSRPFHSRRRLLLAAHTPTLPPQTAAAQEQRAIDRPQWKFCDISMLLFDSASTPARNNNTTEQQPAGRQAAPAQGSVAGRRLQKESTSR</sequence>
<evidence type="ECO:0000313" key="2">
    <source>
        <dbReference type="EMBL" id="VDP09753.1"/>
    </source>
</evidence>
<accession>A0A183G7G6</accession>
<proteinExistence type="predicted"/>
<organism evidence="3 4">
    <name type="scientific">Heligmosomoides polygyrus</name>
    <name type="common">Parasitic roundworm</name>
    <dbReference type="NCBI Taxonomy" id="6339"/>
    <lineage>
        <taxon>Eukaryota</taxon>
        <taxon>Metazoa</taxon>
        <taxon>Ecdysozoa</taxon>
        <taxon>Nematoda</taxon>
        <taxon>Chromadorea</taxon>
        <taxon>Rhabditida</taxon>
        <taxon>Rhabditina</taxon>
        <taxon>Rhabditomorpha</taxon>
        <taxon>Strongyloidea</taxon>
        <taxon>Heligmosomidae</taxon>
        <taxon>Heligmosomoides</taxon>
    </lineage>
</organism>
<evidence type="ECO:0000313" key="4">
    <source>
        <dbReference type="WBParaSite" id="HPBE_0001773101-mRNA-1"/>
    </source>
</evidence>
<reference evidence="2 3" key="1">
    <citation type="submission" date="2018-11" db="EMBL/GenBank/DDBJ databases">
        <authorList>
            <consortium name="Pathogen Informatics"/>
        </authorList>
    </citation>
    <scope>NUCLEOTIDE SEQUENCE [LARGE SCALE GENOMIC DNA]</scope>
</reference>
<feature type="compositionally biased region" description="Polar residues" evidence="1">
    <location>
        <begin position="120"/>
        <end position="130"/>
    </location>
</feature>
<dbReference type="Proteomes" id="UP000050761">
    <property type="component" value="Unassembled WGS sequence"/>
</dbReference>
<accession>A0A3P8EL85</accession>
<reference evidence="4" key="2">
    <citation type="submission" date="2019-09" db="UniProtKB">
        <authorList>
            <consortium name="WormBaseParasite"/>
        </authorList>
    </citation>
    <scope>IDENTIFICATION</scope>
</reference>
<gene>
    <name evidence="2" type="ORF">HPBE_LOCUS17730</name>
</gene>